<gene>
    <name evidence="3" type="ORF">SAMN05445850_5657</name>
</gene>
<sequence>MLNYEVVKNWPIEDVTQTYSERDVMLYSLGLGLGADPLDAEQLRYVYEKDLQAMPTCAAAFAWPKSWMRDSRTGIDYLKLVHGEQDVRFMRPMPVAATIVSKTRVSRISDKGAGKGAIVELKRDIIDASTGEQLAEVRQVSFLRGDGGFSAGSGASDAPPEALPAVPERAPDAEYVFSTGAHAALIYRLSGDANPLHADPEVASKAGFNRPILHGLATYGMAGYAAIRTFAGNDAKRLKRLALRLTAPVYPGEEVRFQFWRDSDTRLHLRARVDARDVVVLNNGIVEIA</sequence>
<dbReference type="RefSeq" id="WP_090808783.1">
    <property type="nucleotide sequence ID" value="NZ_FNKX01000002.1"/>
</dbReference>
<dbReference type="PANTHER" id="PTHR13078:SF56">
    <property type="entry name" value="PEROXISOMAL MULTIFUNCTIONAL ENZYME TYPE 2"/>
    <property type="match status" value="1"/>
</dbReference>
<dbReference type="GO" id="GO:0003857">
    <property type="term" value="F:(3S)-3-hydroxyacyl-CoA dehydrogenase (NAD+) activity"/>
    <property type="evidence" value="ECO:0007669"/>
    <property type="project" value="TreeGrafter"/>
</dbReference>
<dbReference type="InterPro" id="IPR002539">
    <property type="entry name" value="MaoC-like_dom"/>
</dbReference>
<organism evidence="3 4">
    <name type="scientific">Paraburkholderia tuberum</name>
    <dbReference type="NCBI Taxonomy" id="157910"/>
    <lineage>
        <taxon>Bacteria</taxon>
        <taxon>Pseudomonadati</taxon>
        <taxon>Pseudomonadota</taxon>
        <taxon>Betaproteobacteria</taxon>
        <taxon>Burkholderiales</taxon>
        <taxon>Burkholderiaceae</taxon>
        <taxon>Paraburkholderia</taxon>
    </lineage>
</organism>
<dbReference type="GO" id="GO:0006635">
    <property type="term" value="P:fatty acid beta-oxidation"/>
    <property type="evidence" value="ECO:0007669"/>
    <property type="project" value="TreeGrafter"/>
</dbReference>
<dbReference type="Gene3D" id="3.10.129.10">
    <property type="entry name" value="Hotdog Thioesterase"/>
    <property type="match status" value="1"/>
</dbReference>
<evidence type="ECO:0000313" key="4">
    <source>
        <dbReference type="Proteomes" id="UP000199365"/>
    </source>
</evidence>
<dbReference type="STRING" id="157910.SAMN05445850_5657"/>
<dbReference type="GO" id="GO:0044594">
    <property type="term" value="F:17-beta-hydroxysteroid dehydrogenase (NAD+) activity"/>
    <property type="evidence" value="ECO:0007669"/>
    <property type="project" value="TreeGrafter"/>
</dbReference>
<evidence type="ECO:0000313" key="3">
    <source>
        <dbReference type="EMBL" id="SDR53286.1"/>
    </source>
</evidence>
<dbReference type="Proteomes" id="UP000199365">
    <property type="component" value="Unassembled WGS sequence"/>
</dbReference>
<accession>A0A1H1JTK0</accession>
<name>A0A1H1JTK0_9BURK</name>
<dbReference type="InterPro" id="IPR054357">
    <property type="entry name" value="MFE-2_N"/>
</dbReference>
<dbReference type="AlphaFoldDB" id="A0A1H1JTK0"/>
<evidence type="ECO:0000259" key="2">
    <source>
        <dbReference type="Pfam" id="PF22622"/>
    </source>
</evidence>
<keyword evidence="4" id="KW-1185">Reference proteome</keyword>
<dbReference type="SUPFAM" id="SSF54637">
    <property type="entry name" value="Thioesterase/thiol ester dehydrase-isomerase"/>
    <property type="match status" value="2"/>
</dbReference>
<proteinExistence type="predicted"/>
<dbReference type="Pfam" id="PF22622">
    <property type="entry name" value="MFE-2_hydrat-2_N"/>
    <property type="match status" value="1"/>
</dbReference>
<evidence type="ECO:0000259" key="1">
    <source>
        <dbReference type="Pfam" id="PF01575"/>
    </source>
</evidence>
<dbReference type="CDD" id="cd03448">
    <property type="entry name" value="HDE_HSD"/>
    <property type="match status" value="1"/>
</dbReference>
<feature type="domain" description="MaoC-like" evidence="1">
    <location>
        <begin position="166"/>
        <end position="268"/>
    </location>
</feature>
<dbReference type="GO" id="GO:0004300">
    <property type="term" value="F:enoyl-CoA hydratase activity"/>
    <property type="evidence" value="ECO:0007669"/>
    <property type="project" value="TreeGrafter"/>
</dbReference>
<dbReference type="PANTHER" id="PTHR13078">
    <property type="entry name" value="PEROXISOMAL MULTIFUNCTIONAL ENZYME TYPE 2-RELATED"/>
    <property type="match status" value="1"/>
</dbReference>
<dbReference type="InterPro" id="IPR029069">
    <property type="entry name" value="HotDog_dom_sf"/>
</dbReference>
<protein>
    <submittedName>
        <fullName evidence="3">Acyl dehydratase</fullName>
    </submittedName>
</protein>
<dbReference type="Pfam" id="PF01575">
    <property type="entry name" value="MaoC_dehydratas"/>
    <property type="match status" value="1"/>
</dbReference>
<dbReference type="EMBL" id="FNKX01000002">
    <property type="protein sequence ID" value="SDR53286.1"/>
    <property type="molecule type" value="Genomic_DNA"/>
</dbReference>
<reference evidence="4" key="1">
    <citation type="submission" date="2016-10" db="EMBL/GenBank/DDBJ databases">
        <authorList>
            <person name="Varghese N."/>
            <person name="Submissions S."/>
        </authorList>
    </citation>
    <scope>NUCLEOTIDE SEQUENCE [LARGE SCALE GENOMIC DNA]</scope>
    <source>
        <strain evidence="4">DUS833</strain>
    </source>
</reference>
<feature type="domain" description="Peroxisomal multifunctional enzyme type 2-like N-terminal" evidence="2">
    <location>
        <begin position="18"/>
        <end position="145"/>
    </location>
</feature>